<organism evidence="1 2">
    <name type="scientific">Galemys pyrenaicus</name>
    <name type="common">Iberian desman</name>
    <name type="synonym">Pyrenean desman</name>
    <dbReference type="NCBI Taxonomy" id="202257"/>
    <lineage>
        <taxon>Eukaryota</taxon>
        <taxon>Metazoa</taxon>
        <taxon>Chordata</taxon>
        <taxon>Craniata</taxon>
        <taxon>Vertebrata</taxon>
        <taxon>Euteleostomi</taxon>
        <taxon>Mammalia</taxon>
        <taxon>Eutheria</taxon>
        <taxon>Laurasiatheria</taxon>
        <taxon>Eulipotyphla</taxon>
        <taxon>Talpidae</taxon>
        <taxon>Galemys</taxon>
    </lineage>
</organism>
<dbReference type="Proteomes" id="UP000700334">
    <property type="component" value="Unassembled WGS sequence"/>
</dbReference>
<sequence>PGSFLGVRLLVLTNPRAEHQTLTEVSYAHLLISLCVTQLCSALGGPCHPLQQGSSFSCSESVDTELRSSVHAWHLLMGDSCLISTSPESLKRLERKSRLLLKSLDQEGISGRSTQATIEGSAGAIVQAAEWVGQPAEKESGNKADRK</sequence>
<proteinExistence type="predicted"/>
<protein>
    <submittedName>
        <fullName evidence="1">Uncharacterized protein</fullName>
    </submittedName>
</protein>
<feature type="non-terminal residue" evidence="1">
    <location>
        <position position="1"/>
    </location>
</feature>
<dbReference type="AlphaFoldDB" id="A0A8J6AGA0"/>
<dbReference type="EMBL" id="JAGFMF010011862">
    <property type="protein sequence ID" value="KAG8510814.1"/>
    <property type="molecule type" value="Genomic_DNA"/>
</dbReference>
<evidence type="ECO:0000313" key="1">
    <source>
        <dbReference type="EMBL" id="KAG8510814.1"/>
    </source>
</evidence>
<comment type="caution">
    <text evidence="1">The sequence shown here is derived from an EMBL/GenBank/DDBJ whole genome shotgun (WGS) entry which is preliminary data.</text>
</comment>
<name>A0A8J6AGA0_GALPY</name>
<reference evidence="1" key="1">
    <citation type="journal article" date="2021" name="Evol. Appl.">
        <title>The genome of the Pyrenean desman and the effects of bottlenecks and inbreeding on the genomic landscape of an endangered species.</title>
        <authorList>
            <person name="Escoda L."/>
            <person name="Castresana J."/>
        </authorList>
    </citation>
    <scope>NUCLEOTIDE SEQUENCE</scope>
    <source>
        <strain evidence="1">IBE-C5619</strain>
    </source>
</reference>
<keyword evidence="2" id="KW-1185">Reference proteome</keyword>
<evidence type="ECO:0000313" key="2">
    <source>
        <dbReference type="Proteomes" id="UP000700334"/>
    </source>
</evidence>
<gene>
    <name evidence="1" type="ORF">J0S82_010469</name>
</gene>
<accession>A0A8J6AGA0</accession>
<dbReference type="OrthoDB" id="414863at2759"/>